<keyword evidence="1" id="KW-0687">Ribonucleoprotein</keyword>
<dbReference type="GO" id="GO:0003735">
    <property type="term" value="F:structural constituent of ribosome"/>
    <property type="evidence" value="ECO:0007669"/>
    <property type="project" value="InterPro"/>
</dbReference>
<dbReference type="SUPFAM" id="SSF47072">
    <property type="entry name" value="Cysteine alpha-hairpin motif"/>
    <property type="match status" value="1"/>
</dbReference>
<dbReference type="Proteomes" id="UP001174934">
    <property type="component" value="Unassembled WGS sequence"/>
</dbReference>
<comment type="subcellular location">
    <subcellularLocation>
        <location evidence="1">Mitochondrion</location>
    </subcellularLocation>
</comment>
<reference evidence="2" key="1">
    <citation type="submission" date="2023-06" db="EMBL/GenBank/DDBJ databases">
        <title>Genome-scale phylogeny and comparative genomics of the fungal order Sordariales.</title>
        <authorList>
            <consortium name="Lawrence Berkeley National Laboratory"/>
            <person name="Hensen N."/>
            <person name="Bonometti L."/>
            <person name="Westerberg I."/>
            <person name="Brannstrom I.O."/>
            <person name="Guillou S."/>
            <person name="Cros-Aarteil S."/>
            <person name="Calhoun S."/>
            <person name="Haridas S."/>
            <person name="Kuo A."/>
            <person name="Mondo S."/>
            <person name="Pangilinan J."/>
            <person name="Riley R."/>
            <person name="LaButti K."/>
            <person name="Andreopoulos B."/>
            <person name="Lipzen A."/>
            <person name="Chen C."/>
            <person name="Yanf M."/>
            <person name="Daum C."/>
            <person name="Ng V."/>
            <person name="Clum A."/>
            <person name="Steindorff A."/>
            <person name="Ohm R."/>
            <person name="Martin F."/>
            <person name="Silar P."/>
            <person name="Natvig D."/>
            <person name="Lalanne C."/>
            <person name="Gautier V."/>
            <person name="Ament-velasquez S.L."/>
            <person name="Kruys A."/>
            <person name="Hutchinson M.I."/>
            <person name="Powell A.J."/>
            <person name="Barry K."/>
            <person name="Miller A.N."/>
            <person name="Grigoriev I.V."/>
            <person name="Debuchy R."/>
            <person name="Gladieux P."/>
            <person name="Thoren M.H."/>
            <person name="Johannesson H."/>
        </authorList>
    </citation>
    <scope>NUCLEOTIDE SEQUENCE</scope>
    <source>
        <strain evidence="2">SMH3391-2</strain>
    </source>
</reference>
<dbReference type="InterPro" id="IPR009069">
    <property type="entry name" value="Cys_alpha_HP_mot_SF"/>
</dbReference>
<comment type="similarity">
    <text evidence="1">Belongs to the mitochondrion-specific ribosomal protein mS37 family.</text>
</comment>
<organism evidence="2 3">
    <name type="scientific">Bombardia bombarda</name>
    <dbReference type="NCBI Taxonomy" id="252184"/>
    <lineage>
        <taxon>Eukaryota</taxon>
        <taxon>Fungi</taxon>
        <taxon>Dikarya</taxon>
        <taxon>Ascomycota</taxon>
        <taxon>Pezizomycotina</taxon>
        <taxon>Sordariomycetes</taxon>
        <taxon>Sordariomycetidae</taxon>
        <taxon>Sordariales</taxon>
        <taxon>Lasiosphaeriaceae</taxon>
        <taxon>Bombardia</taxon>
    </lineage>
</organism>
<name>A0AA39XBX5_9PEZI</name>
<dbReference type="PIRSF" id="PIRSF037706">
    <property type="entry name" value="MRP10"/>
    <property type="match status" value="1"/>
</dbReference>
<keyword evidence="1" id="KW-0689">Ribosomal protein</keyword>
<dbReference type="GO" id="GO:0005763">
    <property type="term" value="C:mitochondrial small ribosomal subunit"/>
    <property type="evidence" value="ECO:0007669"/>
    <property type="project" value="TreeGrafter"/>
</dbReference>
<proteinExistence type="inferred from homology"/>
<comment type="subunit">
    <text evidence="1">Component of the mitochondrial small ribosomal subunit.</text>
</comment>
<protein>
    <recommendedName>
        <fullName evidence="1">Small ribosomal subunit protein mS37</fullName>
    </recommendedName>
</protein>
<evidence type="ECO:0000313" key="2">
    <source>
        <dbReference type="EMBL" id="KAK0630420.1"/>
    </source>
</evidence>
<accession>A0AA39XBX5</accession>
<gene>
    <name evidence="2" type="ORF">B0T17DRAFT_490069</name>
</gene>
<evidence type="ECO:0000313" key="3">
    <source>
        <dbReference type="Proteomes" id="UP001174934"/>
    </source>
</evidence>
<dbReference type="GO" id="GO:0032543">
    <property type="term" value="P:mitochondrial translation"/>
    <property type="evidence" value="ECO:0007669"/>
    <property type="project" value="InterPro"/>
</dbReference>
<comment type="caution">
    <text evidence="2">The sequence shown here is derived from an EMBL/GenBank/DDBJ whole genome shotgun (WGS) entry which is preliminary data.</text>
</comment>
<comment type="function">
    <text evidence="1">Component of the mitochondrial ribosome (mitoribosome), a dedicated translation machinery responsible for the synthesis of mitochondrial genome-encoded proteins, including at least some of the essential transmembrane subunits of the mitochondrial respiratory chain. The mitoribosomes are attached to the mitochondrial inner membrane and translation products are cotranslationally integrated into the membrane.</text>
</comment>
<sequence>MSNKNPIRLPPLRVLRVRHPNRSETNPCVLVMSSVLSCWASAGYNTGGCQAVEQALRTCMDAPKAPPKPSNTINYHLARFSKRLTSQGSKKK</sequence>
<keyword evidence="1" id="KW-0496">Mitochondrion</keyword>
<keyword evidence="3" id="KW-1185">Reference proteome</keyword>
<dbReference type="InterPro" id="IPR017264">
    <property type="entry name" value="Ribosomal_mS37_fun"/>
</dbReference>
<dbReference type="PANTHER" id="PTHR28066">
    <property type="entry name" value="37S RIBOSOMAL PROTEIN MRP10, MITOCHONDRIAL"/>
    <property type="match status" value="1"/>
</dbReference>
<dbReference type="AlphaFoldDB" id="A0AA39XBX5"/>
<dbReference type="PANTHER" id="PTHR28066:SF1">
    <property type="entry name" value="SMALL RIBOSOMAL SUBUNIT PROTEIN MS37"/>
    <property type="match status" value="1"/>
</dbReference>
<dbReference type="EMBL" id="JAULSR010000002">
    <property type="protein sequence ID" value="KAK0630420.1"/>
    <property type="molecule type" value="Genomic_DNA"/>
</dbReference>
<evidence type="ECO:0000256" key="1">
    <source>
        <dbReference type="PIRNR" id="PIRNR037706"/>
    </source>
</evidence>